<sequence>MTPVREWNYFVISRAFIVRNLLLSRLFWRGLYKKGIEQIKDEKLCGFRTDRVTL</sequence>
<protein>
    <submittedName>
        <fullName evidence="1">Uncharacterized protein</fullName>
    </submittedName>
</protein>
<organism evidence="1 2">
    <name type="scientific">Salmonella enterica subsp. arizonae</name>
    <dbReference type="NCBI Taxonomy" id="59203"/>
    <lineage>
        <taxon>Bacteria</taxon>
        <taxon>Pseudomonadati</taxon>
        <taxon>Pseudomonadota</taxon>
        <taxon>Gammaproteobacteria</taxon>
        <taxon>Enterobacterales</taxon>
        <taxon>Enterobacteriaceae</taxon>
        <taxon>Salmonella</taxon>
    </lineage>
</organism>
<reference evidence="1 2" key="1">
    <citation type="submission" date="2018-06" db="EMBL/GenBank/DDBJ databases">
        <authorList>
            <consortium name="Pathogen Informatics"/>
            <person name="Doyle S."/>
        </authorList>
    </citation>
    <scope>NUCLEOTIDE SEQUENCE [LARGE SCALE GENOMIC DNA]</scope>
    <source>
        <strain evidence="1 2">NCTC8297</strain>
    </source>
</reference>
<proteinExistence type="predicted"/>
<dbReference type="EMBL" id="UGXG01000002">
    <property type="protein sequence ID" value="SUG48300.1"/>
    <property type="molecule type" value="Genomic_DNA"/>
</dbReference>
<evidence type="ECO:0000313" key="1">
    <source>
        <dbReference type="EMBL" id="SUG48300.1"/>
    </source>
</evidence>
<name>A0A379TDR9_SALER</name>
<dbReference type="Proteomes" id="UP000254741">
    <property type="component" value="Unassembled WGS sequence"/>
</dbReference>
<gene>
    <name evidence="1" type="ORF">NCTC8297_03599</name>
</gene>
<evidence type="ECO:0000313" key="2">
    <source>
        <dbReference type="Proteomes" id="UP000254741"/>
    </source>
</evidence>
<dbReference type="AlphaFoldDB" id="A0A379TDR9"/>
<accession>A0A379TDR9</accession>